<evidence type="ECO:0000256" key="19">
    <source>
        <dbReference type="SAM" id="MobiDB-lite"/>
    </source>
</evidence>
<feature type="transmembrane region" description="Helical" evidence="18">
    <location>
        <begin position="270"/>
        <end position="289"/>
    </location>
</feature>
<keyword evidence="9" id="KW-0187">Copper transport</keyword>
<dbReference type="SFLD" id="SFLDS00003">
    <property type="entry name" value="Haloacid_Dehalogenase"/>
    <property type="match status" value="1"/>
</dbReference>
<evidence type="ECO:0000256" key="4">
    <source>
        <dbReference type="ARBA" id="ARBA00022448"/>
    </source>
</evidence>
<evidence type="ECO:0000313" key="21">
    <source>
        <dbReference type="EMBL" id="MBP0440134.1"/>
    </source>
</evidence>
<sequence length="822" mass="87228">MSKDQHQLSAGASKDNDSPRGGEHHRSGHHHEHGPDHSGHHHGPEHPHGTAAAPADTAHRVKDPVCGMMVDPHTTQHKAEHAGRPYYFCSAGCRSKFLTEPERYLDPAAAAAKAEPVPEGTVYTCPMHPEIRQIGPGSCPICGMGLEPVLVSLEAEPNLELIDMRRRFWIGLALTIPVIVLEMGGHFLGLSHYIGQRTSNWLQLIFATPVVLWAGWPFFERGWQSLVTRNLNMFTLIAMGTGAAWVYSLVATLAPGIFPDAFRQPDGSVAVYFEAAAVITVLVLLGQVLELRARESTSGAIRALLDLAPKNARLIRDDGAEEEVQLDGVHVGDRLRVRPGEKVPVDGEVLEGRSAIDESMVTGESMPVTKEVGSRAIGGTMNQSGALVIEARKVGRDTMLSQIVQLVAEAQRSRAPIQRLADQVSGWFVPAVILVAVLAFIAWSIWGPEPRFSFGLIAAVSVLIIACPCALGLATPMSIMVGVGRGAQNGVLIKNAEALEHMEKVNTIIVDKTGTLTEGRPAVTAIVAAPGFNEEEVLRLAASVERASEHPLALAIVRAAEERRITTAPVADFDSPTGKGALGVVEGKRIPLGNAKFLAEQGVDVAPLAEEADRLREDGATAIFMGVDGQVAAIFAIADPVKASTPEALAALKAQGIRVVMLTGDNWTTAKAVARQLGIDEVEAEVLPDQKSEVVQRHKAAGEVVAMAGDGVNDAPALAAADVGIAMGTGTDVAMESAGVTLLKGDLVGIVRARRLSQAVMRNIRQNLFFAFIYNALGVPVAAGILYPFFGILLSPIIAAAAMALSSVSVIANASRLRATKL</sequence>
<evidence type="ECO:0000256" key="10">
    <source>
        <dbReference type="ARBA" id="ARBA00022840"/>
    </source>
</evidence>
<dbReference type="Pfam" id="PF00702">
    <property type="entry name" value="Hydrolase"/>
    <property type="match status" value="1"/>
</dbReference>
<comment type="similarity">
    <text evidence="2 18">Belongs to the cation transport ATPase (P-type) (TC 3.A.3) family. Type IB subfamily.</text>
</comment>
<evidence type="ECO:0000313" key="22">
    <source>
        <dbReference type="Proteomes" id="UP000666240"/>
    </source>
</evidence>
<dbReference type="SUPFAM" id="SSF47240">
    <property type="entry name" value="Ferritin-like"/>
    <property type="match status" value="1"/>
</dbReference>
<evidence type="ECO:0000256" key="15">
    <source>
        <dbReference type="ARBA" id="ARBA00023136"/>
    </source>
</evidence>
<dbReference type="Gene3D" id="1.10.620.20">
    <property type="entry name" value="Ribonucleotide Reductase, subunit A"/>
    <property type="match status" value="1"/>
</dbReference>
<feature type="transmembrane region" description="Helical" evidence="18">
    <location>
        <begin position="168"/>
        <end position="189"/>
    </location>
</feature>
<evidence type="ECO:0000256" key="5">
    <source>
        <dbReference type="ARBA" id="ARBA00022475"/>
    </source>
</evidence>
<dbReference type="GO" id="GO:0016491">
    <property type="term" value="F:oxidoreductase activity"/>
    <property type="evidence" value="ECO:0007669"/>
    <property type="project" value="InterPro"/>
</dbReference>
<dbReference type="InterPro" id="IPR036412">
    <property type="entry name" value="HAD-like_sf"/>
</dbReference>
<dbReference type="InterPro" id="IPR007029">
    <property type="entry name" value="YHS_dom"/>
</dbReference>
<accession>A0A8J7UID0</accession>
<evidence type="ECO:0000256" key="14">
    <source>
        <dbReference type="ARBA" id="ARBA00023065"/>
    </source>
</evidence>
<keyword evidence="13" id="KW-0186">Copper</keyword>
<evidence type="ECO:0000256" key="11">
    <source>
        <dbReference type="ARBA" id="ARBA00022967"/>
    </source>
</evidence>
<name>A0A8J7UID0_9HYPH</name>
<dbReference type="PANTHER" id="PTHR43520:SF8">
    <property type="entry name" value="P-TYPE CU(+) TRANSPORTER"/>
    <property type="match status" value="1"/>
</dbReference>
<dbReference type="InterPro" id="IPR023299">
    <property type="entry name" value="ATPase_P-typ_cyto_dom_N"/>
</dbReference>
<dbReference type="GO" id="GO:0060003">
    <property type="term" value="P:copper ion export"/>
    <property type="evidence" value="ECO:0007669"/>
    <property type="project" value="UniProtKB-ARBA"/>
</dbReference>
<feature type="transmembrane region" description="Helical" evidence="18">
    <location>
        <begin position="793"/>
        <end position="814"/>
    </location>
</feature>
<dbReference type="SUPFAM" id="SSF56784">
    <property type="entry name" value="HAD-like"/>
    <property type="match status" value="1"/>
</dbReference>
<dbReference type="Gene3D" id="3.40.1110.10">
    <property type="entry name" value="Calcium-transporting ATPase, cytoplasmic domain N"/>
    <property type="match status" value="1"/>
</dbReference>
<dbReference type="InterPro" id="IPR018303">
    <property type="entry name" value="ATPase_P-typ_P_site"/>
</dbReference>
<evidence type="ECO:0000256" key="3">
    <source>
        <dbReference type="ARBA" id="ARBA00012517"/>
    </source>
</evidence>
<feature type="compositionally biased region" description="Basic and acidic residues" evidence="19">
    <location>
        <begin position="33"/>
        <end position="48"/>
    </location>
</feature>
<evidence type="ECO:0000256" key="13">
    <source>
        <dbReference type="ARBA" id="ARBA00023008"/>
    </source>
</evidence>
<dbReference type="Gene3D" id="2.70.150.10">
    <property type="entry name" value="Calcium-transporting ATPase, cytoplasmic transduction domain A"/>
    <property type="match status" value="1"/>
</dbReference>
<dbReference type="GO" id="GO:0016887">
    <property type="term" value="F:ATP hydrolysis activity"/>
    <property type="evidence" value="ECO:0007669"/>
    <property type="project" value="InterPro"/>
</dbReference>
<feature type="transmembrane region" description="Helical" evidence="18">
    <location>
        <begin position="424"/>
        <end position="446"/>
    </location>
</feature>
<dbReference type="FunFam" id="3.40.50.1000:FF:000144">
    <property type="entry name" value="copper-transporting ATPase 1 isoform X2"/>
    <property type="match status" value="1"/>
</dbReference>
<evidence type="ECO:0000256" key="2">
    <source>
        <dbReference type="ARBA" id="ARBA00006024"/>
    </source>
</evidence>
<evidence type="ECO:0000256" key="12">
    <source>
        <dbReference type="ARBA" id="ARBA00022989"/>
    </source>
</evidence>
<dbReference type="GO" id="GO:0005507">
    <property type="term" value="F:copper ion binding"/>
    <property type="evidence" value="ECO:0007669"/>
    <property type="project" value="TreeGrafter"/>
</dbReference>
<dbReference type="SUPFAM" id="SSF81665">
    <property type="entry name" value="Calcium ATPase, transmembrane domain M"/>
    <property type="match status" value="1"/>
</dbReference>
<dbReference type="InterPro" id="IPR008250">
    <property type="entry name" value="ATPase_P-typ_transduc_dom_A_sf"/>
</dbReference>
<protein>
    <recommendedName>
        <fullName evidence="3">P-type Cu(+) transporter</fullName>
        <ecNumber evidence="3">7.2.2.8</ecNumber>
    </recommendedName>
    <alternativeName>
        <fullName evidence="16">Cu(+)-exporting ATPase</fullName>
    </alternativeName>
</protein>
<dbReference type="InterPro" id="IPR001757">
    <property type="entry name" value="P_typ_ATPase"/>
</dbReference>
<organism evidence="21 22">
    <name type="scientific">Tianweitania sediminis</name>
    <dbReference type="NCBI Taxonomy" id="1502156"/>
    <lineage>
        <taxon>Bacteria</taxon>
        <taxon>Pseudomonadati</taxon>
        <taxon>Pseudomonadota</taxon>
        <taxon>Alphaproteobacteria</taxon>
        <taxon>Hyphomicrobiales</taxon>
        <taxon>Phyllobacteriaceae</taxon>
        <taxon>Tianweitania</taxon>
    </lineage>
</organism>
<keyword evidence="7 18" id="KW-0479">Metal-binding</keyword>
<dbReference type="SMART" id="SM00746">
    <property type="entry name" value="TRASH"/>
    <property type="match status" value="1"/>
</dbReference>
<comment type="caution">
    <text evidence="21">The sequence shown here is derived from an EMBL/GenBank/DDBJ whole genome shotgun (WGS) entry which is preliminary data.</text>
</comment>
<dbReference type="EMBL" id="JAGIYY010000006">
    <property type="protein sequence ID" value="MBP0440134.1"/>
    <property type="molecule type" value="Genomic_DNA"/>
</dbReference>
<gene>
    <name evidence="21" type="primary">cadA</name>
    <name evidence="21" type="ORF">J5Y06_15870</name>
</gene>
<dbReference type="GO" id="GO:0005524">
    <property type="term" value="F:ATP binding"/>
    <property type="evidence" value="ECO:0007669"/>
    <property type="project" value="UniProtKB-UniRule"/>
</dbReference>
<evidence type="ECO:0000256" key="17">
    <source>
        <dbReference type="ARBA" id="ARBA00049289"/>
    </source>
</evidence>
<feature type="compositionally biased region" description="Basic and acidic residues" evidence="19">
    <location>
        <begin position="14"/>
        <end position="25"/>
    </location>
</feature>
<dbReference type="NCBIfam" id="TIGR01511">
    <property type="entry name" value="ATPase-IB1_Cu"/>
    <property type="match status" value="1"/>
</dbReference>
<keyword evidence="22" id="KW-1185">Reference proteome</keyword>
<feature type="transmembrane region" description="Helical" evidence="18">
    <location>
        <begin position="452"/>
        <end position="475"/>
    </location>
</feature>
<dbReference type="FunFam" id="2.70.150.10:FF:000020">
    <property type="entry name" value="Copper-exporting P-type ATPase A"/>
    <property type="match status" value="1"/>
</dbReference>
<dbReference type="NCBIfam" id="TIGR01512">
    <property type="entry name" value="ATPase-IB2_Cd"/>
    <property type="match status" value="1"/>
</dbReference>
<dbReference type="InterPro" id="IPR044492">
    <property type="entry name" value="P_typ_ATPase_HD_dom"/>
</dbReference>
<dbReference type="EC" id="7.2.2.8" evidence="3"/>
<dbReference type="InterPro" id="IPR027256">
    <property type="entry name" value="P-typ_ATPase_IB"/>
</dbReference>
<dbReference type="Pfam" id="PF00122">
    <property type="entry name" value="E1-E2_ATPase"/>
    <property type="match status" value="1"/>
</dbReference>
<dbReference type="PROSITE" id="PS00154">
    <property type="entry name" value="ATPASE_E1_E2"/>
    <property type="match status" value="1"/>
</dbReference>
<keyword evidence="10 18" id="KW-0067">ATP-binding</keyword>
<dbReference type="GO" id="GO:0005886">
    <property type="term" value="C:plasma membrane"/>
    <property type="evidence" value="ECO:0007669"/>
    <property type="project" value="UniProtKB-SubCell"/>
</dbReference>
<dbReference type="InterPro" id="IPR012348">
    <property type="entry name" value="RNR-like"/>
</dbReference>
<dbReference type="Pfam" id="PF19335">
    <property type="entry name" value="HMBD"/>
    <property type="match status" value="1"/>
</dbReference>
<keyword evidence="15 18" id="KW-0472">Membrane</keyword>
<dbReference type="GO" id="GO:0140581">
    <property type="term" value="F:P-type monovalent copper transporter activity"/>
    <property type="evidence" value="ECO:0007669"/>
    <property type="project" value="UniProtKB-EC"/>
</dbReference>
<feature type="region of interest" description="Disordered" evidence="19">
    <location>
        <begin position="1"/>
        <end position="56"/>
    </location>
</feature>
<dbReference type="SFLD" id="SFLDF00027">
    <property type="entry name" value="p-type_atpase"/>
    <property type="match status" value="1"/>
</dbReference>
<dbReference type="SUPFAM" id="SSF81653">
    <property type="entry name" value="Calcium ATPase, transduction domain A"/>
    <property type="match status" value="1"/>
</dbReference>
<feature type="transmembrane region" description="Helical" evidence="18">
    <location>
        <begin position="231"/>
        <end position="258"/>
    </location>
</feature>
<keyword evidence="14" id="KW-0406">Ion transport</keyword>
<evidence type="ECO:0000256" key="7">
    <source>
        <dbReference type="ARBA" id="ARBA00022723"/>
    </source>
</evidence>
<dbReference type="InterPro" id="IPR023298">
    <property type="entry name" value="ATPase_P-typ_TM_dom_sf"/>
</dbReference>
<feature type="transmembrane region" description="Helical" evidence="18">
    <location>
        <begin position="201"/>
        <end position="219"/>
    </location>
</feature>
<keyword evidence="12 18" id="KW-1133">Transmembrane helix</keyword>
<proteinExistence type="inferred from homology"/>
<dbReference type="NCBIfam" id="TIGR01525">
    <property type="entry name" value="ATPase-IB_hvy"/>
    <property type="match status" value="1"/>
</dbReference>
<dbReference type="PRINTS" id="PR00119">
    <property type="entry name" value="CATATPASE"/>
</dbReference>
<dbReference type="GO" id="GO:0043682">
    <property type="term" value="F:P-type divalent copper transporter activity"/>
    <property type="evidence" value="ECO:0007669"/>
    <property type="project" value="TreeGrafter"/>
</dbReference>
<evidence type="ECO:0000256" key="6">
    <source>
        <dbReference type="ARBA" id="ARBA00022692"/>
    </source>
</evidence>
<dbReference type="Pfam" id="PF04945">
    <property type="entry name" value="YHS"/>
    <property type="match status" value="1"/>
</dbReference>
<evidence type="ECO:0000256" key="16">
    <source>
        <dbReference type="ARBA" id="ARBA00033239"/>
    </source>
</evidence>
<comment type="subcellular location">
    <subcellularLocation>
        <location evidence="1">Cell membrane</location>
        <topology evidence="1">Multi-pass membrane protein</topology>
    </subcellularLocation>
</comment>
<dbReference type="PRINTS" id="PR00943">
    <property type="entry name" value="CUATPASE"/>
</dbReference>
<dbReference type="InterPro" id="IPR011017">
    <property type="entry name" value="TRASH_dom"/>
</dbReference>
<dbReference type="GO" id="GO:0055070">
    <property type="term" value="P:copper ion homeostasis"/>
    <property type="evidence" value="ECO:0007669"/>
    <property type="project" value="TreeGrafter"/>
</dbReference>
<keyword evidence="8 18" id="KW-0547">Nucleotide-binding</keyword>
<comment type="catalytic activity">
    <reaction evidence="17">
        <text>Cu(+)(in) + ATP + H2O = Cu(+)(out) + ADP + phosphate + H(+)</text>
        <dbReference type="Rhea" id="RHEA:25792"/>
        <dbReference type="ChEBI" id="CHEBI:15377"/>
        <dbReference type="ChEBI" id="CHEBI:15378"/>
        <dbReference type="ChEBI" id="CHEBI:30616"/>
        <dbReference type="ChEBI" id="CHEBI:43474"/>
        <dbReference type="ChEBI" id="CHEBI:49552"/>
        <dbReference type="ChEBI" id="CHEBI:456216"/>
        <dbReference type="EC" id="7.2.2.8"/>
    </reaction>
</comment>
<dbReference type="Gene3D" id="3.40.50.1000">
    <property type="entry name" value="HAD superfamily/HAD-like"/>
    <property type="match status" value="1"/>
</dbReference>
<feature type="domain" description="TRASH" evidence="20">
    <location>
        <begin position="63"/>
        <end position="101"/>
    </location>
</feature>
<dbReference type="CDD" id="cd02094">
    <property type="entry name" value="P-type_ATPase_Cu-like"/>
    <property type="match status" value="1"/>
</dbReference>
<evidence type="ECO:0000259" key="20">
    <source>
        <dbReference type="SMART" id="SM00746"/>
    </source>
</evidence>
<dbReference type="InterPro" id="IPR045800">
    <property type="entry name" value="HMBD"/>
</dbReference>
<dbReference type="Proteomes" id="UP000666240">
    <property type="component" value="Unassembled WGS sequence"/>
</dbReference>
<dbReference type="AlphaFoldDB" id="A0A8J7UID0"/>
<feature type="transmembrane region" description="Helical" evidence="18">
    <location>
        <begin position="768"/>
        <end position="787"/>
    </location>
</feature>
<dbReference type="PANTHER" id="PTHR43520">
    <property type="entry name" value="ATP7, ISOFORM B"/>
    <property type="match status" value="1"/>
</dbReference>
<dbReference type="NCBIfam" id="TIGR01494">
    <property type="entry name" value="ATPase_P-type"/>
    <property type="match status" value="1"/>
</dbReference>
<evidence type="ECO:0000256" key="1">
    <source>
        <dbReference type="ARBA" id="ARBA00004651"/>
    </source>
</evidence>
<dbReference type="InterPro" id="IPR009078">
    <property type="entry name" value="Ferritin-like_SF"/>
</dbReference>
<keyword evidence="6 18" id="KW-0812">Transmembrane</keyword>
<dbReference type="SFLD" id="SFLDG00002">
    <property type="entry name" value="C1.7:_P-type_atpase_like"/>
    <property type="match status" value="1"/>
</dbReference>
<dbReference type="InterPro" id="IPR059000">
    <property type="entry name" value="ATPase_P-type_domA"/>
</dbReference>
<evidence type="ECO:0000256" key="18">
    <source>
        <dbReference type="RuleBase" id="RU362081"/>
    </source>
</evidence>
<keyword evidence="11" id="KW-1278">Translocase</keyword>
<evidence type="ECO:0000256" key="9">
    <source>
        <dbReference type="ARBA" id="ARBA00022796"/>
    </source>
</evidence>
<evidence type="ECO:0000256" key="8">
    <source>
        <dbReference type="ARBA" id="ARBA00022741"/>
    </source>
</evidence>
<dbReference type="InterPro" id="IPR023214">
    <property type="entry name" value="HAD_sf"/>
</dbReference>
<reference evidence="21" key="1">
    <citation type="submission" date="2021-03" db="EMBL/GenBank/DDBJ databases">
        <title>Genome sequencing and assembly of Tianweitania sediminis.</title>
        <authorList>
            <person name="Chhetri G."/>
        </authorList>
    </citation>
    <scope>NUCLEOTIDE SEQUENCE</scope>
    <source>
        <strain evidence="21">Z8</strain>
    </source>
</reference>
<keyword evidence="4" id="KW-0813">Transport</keyword>
<keyword evidence="5 18" id="KW-1003">Cell membrane</keyword>